<gene>
    <name evidence="1" type="ORF">BFJ68_g16132</name>
</gene>
<dbReference type="VEuPathDB" id="FungiDB:FOXG_18385"/>
<dbReference type="VEuPathDB" id="FungiDB:FOC1_h10017649"/>
<dbReference type="VEuPathDB" id="FungiDB:HZS61_010462"/>
<dbReference type="VEuPathDB" id="FungiDB:FOMG_10745"/>
<evidence type="ECO:0000313" key="1">
    <source>
        <dbReference type="EMBL" id="RKK91709.1"/>
    </source>
</evidence>
<evidence type="ECO:0000313" key="2">
    <source>
        <dbReference type="Proteomes" id="UP000285860"/>
    </source>
</evidence>
<sequence>MLRRSLQTPDPDEPYLTNGHDVTRKIEQAIKKDDHGELRDMAMEIGIDWGKEDDAGRVRLEIFGCEILLLTWRHHKLINRGFLNLEIEELGKLEGKLLRGVNPIRRKREFVKALRGGLHDEWLEAIRWQAKKVLEKTEPR</sequence>
<dbReference type="EMBL" id="MRCY01000219">
    <property type="protein sequence ID" value="RKK91709.1"/>
    <property type="molecule type" value="Genomic_DNA"/>
</dbReference>
<accession>A0A420NL24</accession>
<protein>
    <submittedName>
        <fullName evidence="1">Uncharacterized protein</fullName>
    </submittedName>
</protein>
<dbReference type="AlphaFoldDB" id="A0A420NL24"/>
<reference evidence="1 2" key="1">
    <citation type="journal article" date="2018" name="Sci. Rep.">
        <title>Characterisation of pathogen-specific regions and novel effector candidates in Fusarium oxysporum f. sp. cepae.</title>
        <authorList>
            <person name="Armitage A.D."/>
            <person name="Taylor A."/>
            <person name="Sobczyk M.K."/>
            <person name="Baxter L."/>
            <person name="Greenfield B.P."/>
            <person name="Bates H.J."/>
            <person name="Wilson F."/>
            <person name="Jackson A.C."/>
            <person name="Ott S."/>
            <person name="Harrison R.J."/>
            <person name="Clarkson J.P."/>
        </authorList>
    </citation>
    <scope>NUCLEOTIDE SEQUENCE [LARGE SCALE GENOMIC DNA]</scope>
    <source>
        <strain evidence="1 2">Fo_A28</strain>
    </source>
</reference>
<dbReference type="Proteomes" id="UP000285860">
    <property type="component" value="Unassembled WGS sequence"/>
</dbReference>
<organism evidence="1 2">
    <name type="scientific">Fusarium oxysporum</name>
    <name type="common">Fusarium vascular wilt</name>
    <dbReference type="NCBI Taxonomy" id="5507"/>
    <lineage>
        <taxon>Eukaryota</taxon>
        <taxon>Fungi</taxon>
        <taxon>Dikarya</taxon>
        <taxon>Ascomycota</taxon>
        <taxon>Pezizomycotina</taxon>
        <taxon>Sordariomycetes</taxon>
        <taxon>Hypocreomycetidae</taxon>
        <taxon>Hypocreales</taxon>
        <taxon>Nectriaceae</taxon>
        <taxon>Fusarium</taxon>
        <taxon>Fusarium oxysporum species complex</taxon>
    </lineage>
</organism>
<dbReference type="VEuPathDB" id="FungiDB:FOIG_13324"/>
<proteinExistence type="predicted"/>
<name>A0A420NL24_FUSOX</name>
<comment type="caution">
    <text evidence="1">The sequence shown here is derived from an EMBL/GenBank/DDBJ whole genome shotgun (WGS) entry which is preliminary data.</text>
</comment>